<dbReference type="WormBase" id="Bm13063">
    <property type="protein sequence ID" value="BM37280"/>
    <property type="gene ID" value="WBGene00233324"/>
</dbReference>
<dbReference type="KEGG" id="bmy:BM_BM13063"/>
<accession>A0A4E9F1I0</accession>
<name>A0A0J9XRU2_BRUMA</name>
<protein>
    <submittedName>
        <fullName evidence="1 4">Bm13063</fullName>
    </submittedName>
</protein>
<evidence type="ECO:0000313" key="1">
    <source>
        <dbReference type="EMBL" id="CDP94017.1"/>
    </source>
</evidence>
<dbReference type="AlphaFoldDB" id="A0A0J9XRU2"/>
<dbReference type="RefSeq" id="XP_042930818.1">
    <property type="nucleotide sequence ID" value="XM_043074884.1"/>
</dbReference>
<dbReference type="WBParaSite" id="Bm13063.1">
    <property type="protein sequence ID" value="Bm13063.1"/>
    <property type="gene ID" value="WBGene00233324"/>
</dbReference>
<evidence type="ECO:0000313" key="3">
    <source>
        <dbReference type="Proteomes" id="UP000006672"/>
    </source>
</evidence>
<reference evidence="2" key="3">
    <citation type="submission" date="2019-04" db="EMBL/GenBank/DDBJ databases">
        <authorList>
            <person name="Howe K."/>
            <person name="Paulini M."/>
            <person name="Williams G."/>
        </authorList>
    </citation>
    <scope>NUCLEOTIDE SEQUENCE [LARGE SCALE GENOMIC DNA]</scope>
    <source>
        <strain evidence="2">FR3</strain>
    </source>
</reference>
<gene>
    <name evidence="1 4 5" type="ORF">Bm13063</name>
    <name evidence="2" type="ORF">BM_BM13063</name>
    <name evidence="1" type="ORF">BM_Bm13063</name>
</gene>
<evidence type="ECO:0000313" key="4">
    <source>
        <dbReference type="WBParaSite" id="Bm13063.1"/>
    </source>
</evidence>
<organism evidence="1">
    <name type="scientific">Brugia malayi</name>
    <name type="common">Filarial nematode worm</name>
    <dbReference type="NCBI Taxonomy" id="6279"/>
    <lineage>
        <taxon>Eukaryota</taxon>
        <taxon>Metazoa</taxon>
        <taxon>Ecdysozoa</taxon>
        <taxon>Nematoda</taxon>
        <taxon>Chromadorea</taxon>
        <taxon>Rhabditida</taxon>
        <taxon>Spirurina</taxon>
        <taxon>Spiruromorpha</taxon>
        <taxon>Filarioidea</taxon>
        <taxon>Onchocercidae</taxon>
        <taxon>Brugia</taxon>
    </lineage>
</organism>
<dbReference type="GeneID" id="66057759"/>
<dbReference type="EMBL" id="LN856920">
    <property type="protein sequence ID" value="CDP94017.1"/>
    <property type="molecule type" value="Genomic_DNA"/>
</dbReference>
<dbReference type="CTD" id="66057759"/>
<reference evidence="1 3" key="1">
    <citation type="journal article" date="2007" name="Science">
        <title>Draft genome of the filarial nematode parasite Brugia malayi.</title>
        <authorList>
            <person name="Ghedin E."/>
            <person name="Wang S."/>
            <person name="Spiro D."/>
            <person name="Caler E."/>
            <person name="Zhao Q."/>
            <person name="Crabtree J."/>
            <person name="Allen J.E."/>
            <person name="Delcher A.L."/>
            <person name="Guiliano D.B."/>
            <person name="Miranda-Saavedra D."/>
            <person name="Angiuoli S.V."/>
            <person name="Creasy T."/>
            <person name="Amedeo P."/>
            <person name="Haas B."/>
            <person name="El-Sayed N.M."/>
            <person name="Wortman J.R."/>
            <person name="Feldblyum T."/>
            <person name="Tallon L."/>
            <person name="Schatz M."/>
            <person name="Shumway M."/>
            <person name="Koo H."/>
            <person name="Salzberg S.L."/>
            <person name="Schobel S."/>
            <person name="Pertea M."/>
            <person name="Pop M."/>
            <person name="White O."/>
            <person name="Barton G.J."/>
            <person name="Carlow C.K."/>
            <person name="Crawford M.J."/>
            <person name="Daub J."/>
            <person name="Dimmic M.W."/>
            <person name="Estes C.F."/>
            <person name="Foster J.M."/>
            <person name="Ganatra M."/>
            <person name="Gregory W.F."/>
            <person name="Johnson N.M."/>
            <person name="Jin J."/>
            <person name="Komuniecki R."/>
            <person name="Korf I."/>
            <person name="Kumar S."/>
            <person name="Laney S."/>
            <person name="Li B.W."/>
            <person name="Li W."/>
            <person name="Lindblom T.H."/>
            <person name="Lustigman S."/>
            <person name="Ma D."/>
            <person name="Maina C.V."/>
            <person name="Martin D.M."/>
            <person name="McCarter J.P."/>
            <person name="McReynolds L."/>
            <person name="Mitreva M."/>
            <person name="Nutman T.B."/>
            <person name="Parkinson J."/>
            <person name="Peregrin-Alvarez J.M."/>
            <person name="Poole C."/>
            <person name="Ren Q."/>
            <person name="Saunders L."/>
            <person name="Sluder A.E."/>
            <person name="Smith K."/>
            <person name="Stanke M."/>
            <person name="Unnasch T.R."/>
            <person name="Ware J."/>
            <person name="Wei A.D."/>
            <person name="Weil G."/>
            <person name="Williams D.J."/>
            <person name="Zhang Y."/>
            <person name="Williams S.A."/>
            <person name="Fraser-Liggett C."/>
            <person name="Slatko B."/>
            <person name="Blaxter M.L."/>
            <person name="Scott A.L."/>
        </authorList>
    </citation>
    <scope>NUCLEOTIDE SEQUENCE</scope>
    <source>
        <strain evidence="1 3">FR3</strain>
    </source>
</reference>
<reference evidence="4" key="4">
    <citation type="submission" date="2019-12" db="UniProtKB">
        <authorList>
            <consortium name="WormBaseParasite"/>
        </authorList>
    </citation>
    <scope>IDENTIFICATION</scope>
</reference>
<evidence type="ECO:0000313" key="2">
    <source>
        <dbReference type="EMBL" id="VIO88360.1"/>
    </source>
</evidence>
<sequence length="56" mass="6622">MKRFSCKKIGFLTYCEGSSELHGVRKLTRRDAKTTKLWAFRKGKTAEKMEQRKKNI</sequence>
<evidence type="ECO:0000313" key="5">
    <source>
        <dbReference type="WormBase" id="Bm13063"/>
    </source>
</evidence>
<keyword evidence="3" id="KW-1185">Reference proteome</keyword>
<reference evidence="1" key="2">
    <citation type="submission" date="2012-12" db="EMBL/GenBank/DDBJ databases">
        <authorList>
            <person name="Gao Y.W."/>
            <person name="Fan S.T."/>
            <person name="Sun H.T."/>
            <person name="Wang Z."/>
            <person name="Gao X.L."/>
            <person name="Li Y.G."/>
            <person name="Wang T.C."/>
            <person name="Zhang K."/>
            <person name="Xu W.W."/>
            <person name="Yu Z.J."/>
            <person name="Xia X.Z."/>
        </authorList>
    </citation>
    <scope>NUCLEOTIDE SEQUENCE</scope>
    <source>
        <strain evidence="1">FR3</strain>
    </source>
</reference>
<dbReference type="Proteomes" id="UP000006672">
    <property type="component" value="Unassembled WGS sequence"/>
</dbReference>
<dbReference type="EMBL" id="CAAKNF010000196">
    <property type="protein sequence ID" value="VIO88360.1"/>
    <property type="molecule type" value="Genomic_DNA"/>
</dbReference>
<accession>A0A0J9XRU2</accession>
<proteinExistence type="predicted"/>